<dbReference type="AlphaFoldDB" id="A0AAD4S4Z4"/>
<gene>
    <name evidence="1" type="ORF">MKW98_031409</name>
</gene>
<dbReference type="EMBL" id="JAJJMB010014022">
    <property type="protein sequence ID" value="KAI3863817.1"/>
    <property type="molecule type" value="Genomic_DNA"/>
</dbReference>
<accession>A0AAD4S4Z4</accession>
<evidence type="ECO:0000313" key="1">
    <source>
        <dbReference type="EMBL" id="KAI3863817.1"/>
    </source>
</evidence>
<feature type="non-terminal residue" evidence="1">
    <location>
        <position position="1"/>
    </location>
</feature>
<evidence type="ECO:0000313" key="2">
    <source>
        <dbReference type="Proteomes" id="UP001202328"/>
    </source>
</evidence>
<dbReference type="Proteomes" id="UP001202328">
    <property type="component" value="Unassembled WGS sequence"/>
</dbReference>
<reference evidence="1" key="1">
    <citation type="submission" date="2022-04" db="EMBL/GenBank/DDBJ databases">
        <title>A functionally conserved STORR gene fusion in Papaver species that diverged 16.8 million years ago.</title>
        <authorList>
            <person name="Catania T."/>
        </authorList>
    </citation>
    <scope>NUCLEOTIDE SEQUENCE</scope>
    <source>
        <strain evidence="1">S-188037</strain>
    </source>
</reference>
<proteinExistence type="predicted"/>
<name>A0AAD4S4Z4_9MAGN</name>
<sequence>MLCDVADKLQVGLSPDLSMPTKGGEANTGKYELSVGSFLMHDCFLVRVIVNVNEEPKDDSDNESVKEKKVA</sequence>
<organism evidence="1 2">
    <name type="scientific">Papaver atlanticum</name>
    <dbReference type="NCBI Taxonomy" id="357466"/>
    <lineage>
        <taxon>Eukaryota</taxon>
        <taxon>Viridiplantae</taxon>
        <taxon>Streptophyta</taxon>
        <taxon>Embryophyta</taxon>
        <taxon>Tracheophyta</taxon>
        <taxon>Spermatophyta</taxon>
        <taxon>Magnoliopsida</taxon>
        <taxon>Ranunculales</taxon>
        <taxon>Papaveraceae</taxon>
        <taxon>Papaveroideae</taxon>
        <taxon>Papaver</taxon>
    </lineage>
</organism>
<keyword evidence="2" id="KW-1185">Reference proteome</keyword>
<protein>
    <submittedName>
        <fullName evidence="1">Uncharacterized protein</fullName>
    </submittedName>
</protein>
<comment type="caution">
    <text evidence="1">The sequence shown here is derived from an EMBL/GenBank/DDBJ whole genome shotgun (WGS) entry which is preliminary data.</text>
</comment>